<gene>
    <name evidence="1" type="ORF">JDV02_001598</name>
</gene>
<name>A0A9Q8Q8M2_9HYPO</name>
<dbReference type="EMBL" id="CP086354">
    <property type="protein sequence ID" value="UNI15025.1"/>
    <property type="molecule type" value="Genomic_DNA"/>
</dbReference>
<dbReference type="GeneID" id="72063561"/>
<proteinExistence type="predicted"/>
<evidence type="ECO:0000313" key="2">
    <source>
        <dbReference type="Proteomes" id="UP000829364"/>
    </source>
</evidence>
<dbReference type="Proteomes" id="UP000829364">
    <property type="component" value="Chromosome 1"/>
</dbReference>
<dbReference type="RefSeq" id="XP_047838506.1">
    <property type="nucleotide sequence ID" value="XM_047982540.1"/>
</dbReference>
<reference evidence="1" key="1">
    <citation type="submission" date="2021-11" db="EMBL/GenBank/DDBJ databases">
        <title>Purpureocillium_takamizusanense_genome.</title>
        <authorList>
            <person name="Nguyen N.-H."/>
        </authorList>
    </citation>
    <scope>NUCLEOTIDE SEQUENCE</scope>
    <source>
        <strain evidence="1">PT3</strain>
    </source>
</reference>
<dbReference type="AlphaFoldDB" id="A0A9Q8Q8M2"/>
<organism evidence="1 2">
    <name type="scientific">Purpureocillium takamizusanense</name>
    <dbReference type="NCBI Taxonomy" id="2060973"/>
    <lineage>
        <taxon>Eukaryota</taxon>
        <taxon>Fungi</taxon>
        <taxon>Dikarya</taxon>
        <taxon>Ascomycota</taxon>
        <taxon>Pezizomycotina</taxon>
        <taxon>Sordariomycetes</taxon>
        <taxon>Hypocreomycetidae</taxon>
        <taxon>Hypocreales</taxon>
        <taxon>Ophiocordycipitaceae</taxon>
        <taxon>Purpureocillium</taxon>
    </lineage>
</organism>
<sequence length="393" mass="44188">MDLRLSQMTVPKVVVSRLRRGAPLPSIGEGLGTLRVLSNEVLMHIFECCEIETIAMLLTIPSFAALILTNLPSICKGMMRENKLHEDVIRAGYVGDLLRQRGGNPGEARRLLAVGTLPAVDAVERRNVIVETILDSHTFPMRMDSKWPRCDNMQQRKNLRKMLREGIRICDRLADFEGEVIATANAKFFASNPLPLTSVELESAILQRYSAAGMVSHLPTVLALRKKRYVRWQLRSLQGGFIQTCTTYQLYCVAVLLRLANERAGPTRPNPSTISRRHPYQSGINEAALRHGSWFLQCFGSITTSMNPGRYEHAIMVGIAAGRDVHDCAQKQGLRWGGIMQDELTVVLEKELRSRLPFPDEQPNLDVAVLVRIDEIIRGRQTVLPMTFMFAQE</sequence>
<evidence type="ECO:0000313" key="1">
    <source>
        <dbReference type="EMBL" id="UNI15025.1"/>
    </source>
</evidence>
<keyword evidence="2" id="KW-1185">Reference proteome</keyword>
<dbReference type="KEGG" id="ptkz:JDV02_001598"/>
<dbReference type="OrthoDB" id="4918043at2759"/>
<accession>A0A9Q8Q8M2</accession>
<protein>
    <submittedName>
        <fullName evidence="1">Uncharacterized protein</fullName>
    </submittedName>
</protein>